<keyword evidence="2" id="KW-0540">Nuclease</keyword>
<evidence type="ECO:0000256" key="2">
    <source>
        <dbReference type="ARBA" id="ARBA00022722"/>
    </source>
</evidence>
<keyword evidence="5" id="KW-0694">RNA-binding</keyword>
<proteinExistence type="inferred from homology"/>
<dbReference type="Gene3D" id="3.30.230.10">
    <property type="match status" value="1"/>
</dbReference>
<evidence type="ECO:0000256" key="5">
    <source>
        <dbReference type="ARBA" id="ARBA00022884"/>
    </source>
</evidence>
<evidence type="ECO:0000313" key="6">
    <source>
        <dbReference type="EMBL" id="VAW54623.1"/>
    </source>
</evidence>
<dbReference type="GO" id="GO:0004526">
    <property type="term" value="F:ribonuclease P activity"/>
    <property type="evidence" value="ECO:0007669"/>
    <property type="project" value="UniProtKB-EC"/>
</dbReference>
<dbReference type="PANTHER" id="PTHR33992:SF1">
    <property type="entry name" value="RIBONUCLEASE P PROTEIN COMPONENT"/>
    <property type="match status" value="1"/>
</dbReference>
<accession>A0A3B0WQA3</accession>
<dbReference type="EMBL" id="UOFD01000079">
    <property type="protein sequence ID" value="VAW54623.1"/>
    <property type="molecule type" value="Genomic_DNA"/>
</dbReference>
<keyword evidence="4 6" id="KW-0378">Hydrolase</keyword>
<evidence type="ECO:0000256" key="3">
    <source>
        <dbReference type="ARBA" id="ARBA00022759"/>
    </source>
</evidence>
<dbReference type="GO" id="GO:0042781">
    <property type="term" value="F:3'-tRNA processing endoribonuclease activity"/>
    <property type="evidence" value="ECO:0007669"/>
    <property type="project" value="TreeGrafter"/>
</dbReference>
<dbReference type="HAMAP" id="MF_00227">
    <property type="entry name" value="RNase_P"/>
    <property type="match status" value="1"/>
</dbReference>
<dbReference type="SUPFAM" id="SSF54211">
    <property type="entry name" value="Ribosomal protein S5 domain 2-like"/>
    <property type="match status" value="1"/>
</dbReference>
<keyword evidence="3" id="KW-0255">Endonuclease</keyword>
<organism evidence="6">
    <name type="scientific">hydrothermal vent metagenome</name>
    <dbReference type="NCBI Taxonomy" id="652676"/>
    <lineage>
        <taxon>unclassified sequences</taxon>
        <taxon>metagenomes</taxon>
        <taxon>ecological metagenomes</taxon>
    </lineage>
</organism>
<dbReference type="NCBIfam" id="TIGR00188">
    <property type="entry name" value="rnpA"/>
    <property type="match status" value="1"/>
</dbReference>
<dbReference type="PANTHER" id="PTHR33992">
    <property type="entry name" value="RIBONUCLEASE P PROTEIN COMPONENT"/>
    <property type="match status" value="1"/>
</dbReference>
<dbReference type="EC" id="3.1.26.5" evidence="6"/>
<dbReference type="GO" id="GO:0030677">
    <property type="term" value="C:ribonuclease P complex"/>
    <property type="evidence" value="ECO:0007669"/>
    <property type="project" value="TreeGrafter"/>
</dbReference>
<sequence length="134" mass="15461">MIIAQVISSLSFGKQAKLLKAADYNHVFDKSIRSSDRYFTVLARSNVLPHARLGMAFSKKRVKRAVARNRLKRISRESFRLTLLAQTSSKKQQEKQYADYIVLAGAQCEKATNQQLLYSLEKHWLQLNKKCENE</sequence>
<dbReference type="InterPro" id="IPR020568">
    <property type="entry name" value="Ribosomal_Su5_D2-typ_SF"/>
</dbReference>
<dbReference type="InterPro" id="IPR014721">
    <property type="entry name" value="Ribsml_uS5_D2-typ_fold_subgr"/>
</dbReference>
<dbReference type="InterPro" id="IPR000100">
    <property type="entry name" value="RNase_P"/>
</dbReference>
<keyword evidence="1" id="KW-0819">tRNA processing</keyword>
<reference evidence="6" key="1">
    <citation type="submission" date="2018-06" db="EMBL/GenBank/DDBJ databases">
        <authorList>
            <person name="Zhirakovskaya E."/>
        </authorList>
    </citation>
    <scope>NUCLEOTIDE SEQUENCE</scope>
</reference>
<dbReference type="GO" id="GO:0000049">
    <property type="term" value="F:tRNA binding"/>
    <property type="evidence" value="ECO:0007669"/>
    <property type="project" value="InterPro"/>
</dbReference>
<evidence type="ECO:0000256" key="4">
    <source>
        <dbReference type="ARBA" id="ARBA00022801"/>
    </source>
</evidence>
<protein>
    <submittedName>
        <fullName evidence="6">Ribonuclease P protein component</fullName>
        <ecNumber evidence="6">3.1.26.5</ecNumber>
    </submittedName>
</protein>
<evidence type="ECO:0000256" key="1">
    <source>
        <dbReference type="ARBA" id="ARBA00022694"/>
    </source>
</evidence>
<gene>
    <name evidence="6" type="ORF">MNBD_GAMMA06-503</name>
</gene>
<dbReference type="AlphaFoldDB" id="A0A3B0WQA3"/>
<dbReference type="Pfam" id="PF00825">
    <property type="entry name" value="Ribonuclease_P"/>
    <property type="match status" value="1"/>
</dbReference>
<name>A0A3B0WQA3_9ZZZZ</name>